<keyword evidence="3" id="KW-1185">Reference proteome</keyword>
<dbReference type="Proteomes" id="UP000824596">
    <property type="component" value="Unassembled WGS sequence"/>
</dbReference>
<sequence length="242" mass="27385">MSQHHRHPPTAAPSPPERRKLLQRQQDFATLCAIQEQLERRRDTPPLDGPALVELLVVCGAPLDIDDDDPIDLEPRFFLPGPAGCRAKDRHGPPLEPIQVHRLRGRGWPGGCDDCARDALADARRQARSCELAAWRASRWDTHRYVRERNRPGDATRVRTADGSVRFHYFAAGSYRMWPRGTGWRDWTYHPDVPHAIGTVYDMAAPPEGAILRSELLFAVSLLKASVHDATMFIRHRICPVC</sequence>
<proteinExistence type="predicted"/>
<dbReference type="EMBL" id="JAIZPD010000005">
    <property type="protein sequence ID" value="KAH0963386.1"/>
    <property type="molecule type" value="Genomic_DNA"/>
</dbReference>
<evidence type="ECO:0000313" key="2">
    <source>
        <dbReference type="EMBL" id="KAH0963386.1"/>
    </source>
</evidence>
<reference evidence="2" key="1">
    <citation type="submission" date="2021-09" db="EMBL/GenBank/DDBJ databases">
        <title>A high-quality genome of the endoparasitic fungus Hirsutella rhossiliensis with a comparison of Hirsutella genomes reveals transposable elements contributing to genome size variation.</title>
        <authorList>
            <person name="Lin R."/>
            <person name="Jiao Y."/>
            <person name="Sun X."/>
            <person name="Ling J."/>
            <person name="Xie B."/>
            <person name="Cheng X."/>
        </authorList>
    </citation>
    <scope>NUCLEOTIDE SEQUENCE</scope>
    <source>
        <strain evidence="2">HR02</strain>
    </source>
</reference>
<comment type="caution">
    <text evidence="2">The sequence shown here is derived from an EMBL/GenBank/DDBJ whole genome shotgun (WGS) entry which is preliminary data.</text>
</comment>
<gene>
    <name evidence="2" type="ORF">HRG_05896</name>
</gene>
<dbReference type="GeneID" id="68355025"/>
<organism evidence="2 3">
    <name type="scientific">Hirsutella rhossiliensis</name>
    <dbReference type="NCBI Taxonomy" id="111463"/>
    <lineage>
        <taxon>Eukaryota</taxon>
        <taxon>Fungi</taxon>
        <taxon>Dikarya</taxon>
        <taxon>Ascomycota</taxon>
        <taxon>Pezizomycotina</taxon>
        <taxon>Sordariomycetes</taxon>
        <taxon>Hypocreomycetidae</taxon>
        <taxon>Hypocreales</taxon>
        <taxon>Ophiocordycipitaceae</taxon>
        <taxon>Hirsutella</taxon>
    </lineage>
</organism>
<evidence type="ECO:0000313" key="3">
    <source>
        <dbReference type="Proteomes" id="UP000824596"/>
    </source>
</evidence>
<accession>A0A9P8MZZ5</accession>
<feature type="region of interest" description="Disordered" evidence="1">
    <location>
        <begin position="1"/>
        <end position="20"/>
    </location>
</feature>
<evidence type="ECO:0000256" key="1">
    <source>
        <dbReference type="SAM" id="MobiDB-lite"/>
    </source>
</evidence>
<name>A0A9P8MZZ5_9HYPO</name>
<protein>
    <submittedName>
        <fullName evidence="2">Uncharacterized protein</fullName>
    </submittedName>
</protein>
<dbReference type="OrthoDB" id="4177740at2759"/>
<dbReference type="RefSeq" id="XP_044720899.1">
    <property type="nucleotide sequence ID" value="XM_044864367.1"/>
</dbReference>
<dbReference type="AlphaFoldDB" id="A0A9P8MZZ5"/>